<keyword evidence="4" id="KW-1003">Cell membrane</keyword>
<keyword evidence="10" id="KW-0770">Synapse</keyword>
<keyword evidence="6" id="KW-0597">Phosphoprotein</keyword>
<comment type="function">
    <text evidence="24">Subunit of heteromeric glycine-gated chloride channels. Plays an important role in the down-regulation of neuronal excitability. Contributes to the generation of inhibitory postsynaptic currents.</text>
</comment>
<keyword evidence="15" id="KW-0869">Chloride channel</keyword>
<evidence type="ECO:0000256" key="7">
    <source>
        <dbReference type="ARBA" id="ARBA00022692"/>
    </source>
</evidence>
<evidence type="ECO:0000256" key="15">
    <source>
        <dbReference type="ARBA" id="ARBA00023173"/>
    </source>
</evidence>
<keyword evidence="16" id="KW-0325">Glycoprotein</keyword>
<evidence type="ECO:0000256" key="9">
    <source>
        <dbReference type="ARBA" id="ARBA00022989"/>
    </source>
</evidence>
<evidence type="ECO:0000259" key="31">
    <source>
        <dbReference type="Pfam" id="PF02931"/>
    </source>
</evidence>
<keyword evidence="21 29" id="KW-0407">Ion channel</keyword>
<feature type="compositionally biased region" description="Basic and acidic residues" evidence="30">
    <location>
        <begin position="331"/>
        <end position="352"/>
    </location>
</feature>
<feature type="domain" description="Neurotransmitter-gated ion-channel transmembrane" evidence="32">
    <location>
        <begin position="323"/>
        <end position="467"/>
    </location>
</feature>
<dbReference type="PANTHER" id="PTHR18945">
    <property type="entry name" value="NEUROTRANSMITTER GATED ION CHANNEL"/>
    <property type="match status" value="1"/>
</dbReference>
<organism evidence="33 34">
    <name type="scientific">Cyprinus carpio</name>
    <name type="common">Common carp</name>
    <dbReference type="NCBI Taxonomy" id="7962"/>
    <lineage>
        <taxon>Eukaryota</taxon>
        <taxon>Metazoa</taxon>
        <taxon>Chordata</taxon>
        <taxon>Craniata</taxon>
        <taxon>Vertebrata</taxon>
        <taxon>Euteleostomi</taxon>
        <taxon>Actinopterygii</taxon>
        <taxon>Neopterygii</taxon>
        <taxon>Teleostei</taxon>
        <taxon>Ostariophysi</taxon>
        <taxon>Cypriniformes</taxon>
        <taxon>Cyprinidae</taxon>
        <taxon>Cyprininae</taxon>
        <taxon>Cyprinus</taxon>
    </lineage>
</organism>
<evidence type="ECO:0000256" key="22">
    <source>
        <dbReference type="ARBA" id="ARBA00024167"/>
    </source>
</evidence>
<evidence type="ECO:0000256" key="26">
    <source>
        <dbReference type="ARBA" id="ARBA00064974"/>
    </source>
</evidence>
<accession>A0A8C2CVX8</accession>
<evidence type="ECO:0000256" key="20">
    <source>
        <dbReference type="ARBA" id="ARBA00023286"/>
    </source>
</evidence>
<dbReference type="Gene3D" id="2.70.170.10">
    <property type="entry name" value="Neurotransmitter-gated ion-channel ligand-binding domain"/>
    <property type="match status" value="1"/>
</dbReference>
<evidence type="ECO:0000256" key="11">
    <source>
        <dbReference type="ARBA" id="ARBA00023065"/>
    </source>
</evidence>
<keyword evidence="3 29" id="KW-0813">Transport</keyword>
<dbReference type="GO" id="GO:0005737">
    <property type="term" value="C:cytoplasm"/>
    <property type="evidence" value="ECO:0007669"/>
    <property type="project" value="UniProtKB-SubCell"/>
</dbReference>
<name>A0A8C2CVX8_CYPCA</name>
<protein>
    <recommendedName>
        <fullName evidence="27">Glycine receptor subunit beta</fullName>
    </recommendedName>
    <alternativeName>
        <fullName evidence="28">Glycine receptor 58 kDa subunit</fullName>
    </alternativeName>
</protein>
<evidence type="ECO:0000256" key="27">
    <source>
        <dbReference type="ARBA" id="ARBA00072340"/>
    </source>
</evidence>
<dbReference type="GO" id="GO:0034707">
    <property type="term" value="C:chloride channel complex"/>
    <property type="evidence" value="ECO:0007669"/>
    <property type="project" value="UniProtKB-KW"/>
</dbReference>
<evidence type="ECO:0000256" key="2">
    <source>
        <dbReference type="ARBA" id="ARBA00004496"/>
    </source>
</evidence>
<comment type="subunit">
    <text evidence="26">Forms heteropentamers with glycin receptor alpha subunits. Heteropentamers with GLRA1 can be composed of two GLRA1 and three GLRB subunits, or three GLRA1 and two GLRB subunits, or four GLRA1 subunits and one GLRB subunit. Forms heteropentamers with GLRA2. Functional GLRB-GLRA2 heteropentamers contain four GLRA2 subunits and one GLRB subunit, although alternative subunit composition cannot be excluded. Forms a heteropentamer with GLRA3. Interacts with GPHN.</text>
</comment>
<evidence type="ECO:0000256" key="12">
    <source>
        <dbReference type="ARBA" id="ARBA00023136"/>
    </source>
</evidence>
<dbReference type="Ensembl" id="ENSCCRT00020019283.1">
    <property type="protein sequence ID" value="ENSCCRP00020017550.1"/>
    <property type="gene ID" value="ENSCCRG00020008122.1"/>
</dbReference>
<evidence type="ECO:0000256" key="10">
    <source>
        <dbReference type="ARBA" id="ARBA00023018"/>
    </source>
</evidence>
<dbReference type="InterPro" id="IPR018000">
    <property type="entry name" value="Neurotransmitter_ion_chnl_CS"/>
</dbReference>
<gene>
    <name evidence="33" type="primary">LOC109056234</name>
</gene>
<evidence type="ECO:0000256" key="14">
    <source>
        <dbReference type="ARBA" id="ARBA00023170"/>
    </source>
</evidence>
<dbReference type="PRINTS" id="PR00252">
    <property type="entry name" value="NRIONCHANNEL"/>
</dbReference>
<dbReference type="PROSITE" id="PS00236">
    <property type="entry name" value="NEUROTR_ION_CHANNEL"/>
    <property type="match status" value="1"/>
</dbReference>
<feature type="region of interest" description="Disordered" evidence="30">
    <location>
        <begin position="331"/>
        <end position="363"/>
    </location>
</feature>
<keyword evidence="7 29" id="KW-0812">Transmembrane</keyword>
<feature type="signal peptide" evidence="29">
    <location>
        <begin position="1"/>
        <end position="21"/>
    </location>
</feature>
<dbReference type="FunFam" id="2.70.170.10:FF:000014">
    <property type="entry name" value="Glycine receptor subunit beta"/>
    <property type="match status" value="1"/>
</dbReference>
<comment type="caution">
    <text evidence="29">Lacks conserved residue(s) required for the propagation of feature annotation.</text>
</comment>
<dbReference type="Gene3D" id="1.20.58.390">
    <property type="entry name" value="Neurotransmitter-gated ion-channel transmembrane domain"/>
    <property type="match status" value="2"/>
</dbReference>
<sequence length="471" mass="53345">MLLKGLILLMLLVQFSAVSFAKEGGKPKKGKKGKQVVCPSQLSAEDLDRVPANSTSNILNRLMMTYDSRIRPNFKGIPVEDKVNIFINSFGSIQETTMDYRVNIFLRQRWNDPRLRLPTDFKSDALTVDPKMFQCLWKPDLFFANEKSANFHDVTQENILLFIFRNGDVLISMRLSVTLSCPLDLTLFPMDTQLCKMQLESFGYTTKDLVFMWQSGDPVQMDEIALPQFDVKQEDIKYGNCTKFYPGTGYYTCVEVIFTLRRQVGFYMMGVYAPTLLIVVLSWLSFWINPDASAARVPLGSTSPSFLSLICSSVHFRDGCHSQVMLNSPKRIEEEKAKMTQKDKAREKENKTPAKANSANGTGGTPIHVSTLQVVENRCKKVCTSKSDLRSNDFSIVGSLPRDFELSNFDCYGKPIEVTDAPGKSQNKNNKKPAPPKPVIPSAAKRIDLYARALFPFTFLFFNVIYWSVYL</sequence>
<dbReference type="GO" id="GO:0016934">
    <property type="term" value="F:extracellularly glycine-gated chloride channel activity"/>
    <property type="evidence" value="ECO:0007669"/>
    <property type="project" value="InterPro"/>
</dbReference>
<dbReference type="Pfam" id="PF02932">
    <property type="entry name" value="Neur_chan_memb"/>
    <property type="match status" value="2"/>
</dbReference>
<comment type="catalytic activity">
    <reaction evidence="22">
        <text>chloride(in) = chloride(out)</text>
        <dbReference type="Rhea" id="RHEA:29823"/>
        <dbReference type="ChEBI" id="CHEBI:17996"/>
    </reaction>
</comment>
<dbReference type="InterPro" id="IPR036719">
    <property type="entry name" value="Neuro-gated_channel_TM_sf"/>
</dbReference>
<feature type="transmembrane region" description="Helical" evidence="29">
    <location>
        <begin position="449"/>
        <end position="469"/>
    </location>
</feature>
<evidence type="ECO:0000313" key="34">
    <source>
        <dbReference type="Proteomes" id="UP000694701"/>
    </source>
</evidence>
<feature type="transmembrane region" description="Helical" evidence="29">
    <location>
        <begin position="266"/>
        <end position="288"/>
    </location>
</feature>
<evidence type="ECO:0000256" key="16">
    <source>
        <dbReference type="ARBA" id="ARBA00023180"/>
    </source>
</evidence>
<dbReference type="GO" id="GO:0045211">
    <property type="term" value="C:postsynaptic membrane"/>
    <property type="evidence" value="ECO:0007669"/>
    <property type="project" value="UniProtKB-SubCell"/>
</dbReference>
<evidence type="ECO:0000256" key="28">
    <source>
        <dbReference type="ARBA" id="ARBA00077540"/>
    </source>
</evidence>
<dbReference type="GO" id="GO:0004888">
    <property type="term" value="F:transmembrane signaling receptor activity"/>
    <property type="evidence" value="ECO:0007669"/>
    <property type="project" value="InterPro"/>
</dbReference>
<keyword evidence="20" id="KW-1071">Ligand-gated ion channel</keyword>
<keyword evidence="19" id="KW-0966">Cell projection</keyword>
<evidence type="ECO:0000256" key="13">
    <source>
        <dbReference type="ARBA" id="ARBA00023157"/>
    </source>
</evidence>
<evidence type="ECO:0000256" key="3">
    <source>
        <dbReference type="ARBA" id="ARBA00022448"/>
    </source>
</evidence>
<feature type="chain" id="PRO_5034402081" description="Glycine receptor subunit beta" evidence="29">
    <location>
        <begin position="22"/>
        <end position="471"/>
    </location>
</feature>
<proteinExistence type="inferred from homology"/>
<dbReference type="InterPro" id="IPR006029">
    <property type="entry name" value="Neurotrans-gated_channel_TM"/>
</dbReference>
<evidence type="ECO:0000256" key="21">
    <source>
        <dbReference type="ARBA" id="ARBA00023303"/>
    </source>
</evidence>
<evidence type="ECO:0000256" key="25">
    <source>
        <dbReference type="ARBA" id="ARBA00060802"/>
    </source>
</evidence>
<dbReference type="InterPro" id="IPR008060">
    <property type="entry name" value="Glycine_rcpt_B"/>
</dbReference>
<dbReference type="NCBIfam" id="TIGR00860">
    <property type="entry name" value="LIC"/>
    <property type="match status" value="1"/>
</dbReference>
<keyword evidence="13" id="KW-1015">Disulfide bond</keyword>
<dbReference type="PRINTS" id="PR01677">
    <property type="entry name" value="GLYRBETA"/>
</dbReference>
<feature type="region of interest" description="Disordered" evidence="30">
    <location>
        <begin position="420"/>
        <end position="439"/>
    </location>
</feature>
<evidence type="ECO:0000256" key="30">
    <source>
        <dbReference type="SAM" id="MobiDB-lite"/>
    </source>
</evidence>
<evidence type="ECO:0000256" key="18">
    <source>
        <dbReference type="ARBA" id="ARBA00023257"/>
    </source>
</evidence>
<dbReference type="AlphaFoldDB" id="A0A8C2CVX8"/>
<dbReference type="InterPro" id="IPR006202">
    <property type="entry name" value="Neur_chan_lig-bd"/>
</dbReference>
<evidence type="ECO:0000256" key="19">
    <source>
        <dbReference type="ARBA" id="ARBA00023273"/>
    </source>
</evidence>
<reference evidence="33" key="1">
    <citation type="submission" date="2025-08" db="UniProtKB">
        <authorList>
            <consortium name="Ensembl"/>
        </authorList>
    </citation>
    <scope>IDENTIFICATION</scope>
</reference>
<dbReference type="SUPFAM" id="SSF90112">
    <property type="entry name" value="Neurotransmitter-gated ion-channel transmembrane pore"/>
    <property type="match status" value="1"/>
</dbReference>
<evidence type="ECO:0000256" key="4">
    <source>
        <dbReference type="ARBA" id="ARBA00022475"/>
    </source>
</evidence>
<keyword evidence="18" id="KW-0628">Postsynaptic cell membrane</keyword>
<evidence type="ECO:0000256" key="6">
    <source>
        <dbReference type="ARBA" id="ARBA00022553"/>
    </source>
</evidence>
<keyword evidence="14" id="KW-0675">Receptor</keyword>
<evidence type="ECO:0000256" key="23">
    <source>
        <dbReference type="ARBA" id="ARBA00034104"/>
    </source>
</evidence>
<comment type="similarity">
    <text evidence="25">Belongs to the ligand-gated ion channel (TC 1.A.9) family. Glycine receptor (TC 1.A.9.3) subfamily. GLRB sub-subfamily.</text>
</comment>
<keyword evidence="8 29" id="KW-0732">Signal</keyword>
<evidence type="ECO:0000256" key="29">
    <source>
        <dbReference type="RuleBase" id="RU000687"/>
    </source>
</evidence>
<dbReference type="Pfam" id="PF02931">
    <property type="entry name" value="Neur_chan_LBD"/>
    <property type="match status" value="1"/>
</dbReference>
<dbReference type="InterPro" id="IPR036734">
    <property type="entry name" value="Neur_chan_lig-bd_sf"/>
</dbReference>
<keyword evidence="11 29" id="KW-0406">Ion transport</keyword>
<evidence type="ECO:0000313" key="33">
    <source>
        <dbReference type="Ensembl" id="ENSCCRP00020017550.1"/>
    </source>
</evidence>
<feature type="domain" description="Neurotransmitter-gated ion-channel transmembrane" evidence="32">
    <location>
        <begin position="271"/>
        <end position="302"/>
    </location>
</feature>
<feature type="domain" description="Neurotransmitter-gated ion-channel ligand-binding" evidence="31">
    <location>
        <begin position="56"/>
        <end position="263"/>
    </location>
</feature>
<keyword evidence="17" id="KW-0868">Chloride</keyword>
<evidence type="ECO:0000256" key="8">
    <source>
        <dbReference type="ARBA" id="ARBA00022729"/>
    </source>
</evidence>
<evidence type="ECO:0000256" key="24">
    <source>
        <dbReference type="ARBA" id="ARBA00055821"/>
    </source>
</evidence>
<dbReference type="SUPFAM" id="SSF63712">
    <property type="entry name" value="Nicotinic receptor ligand binding domain-like"/>
    <property type="match status" value="1"/>
</dbReference>
<keyword evidence="12 29" id="KW-0472">Membrane</keyword>
<dbReference type="FunFam" id="1.20.58.390:FF:000070">
    <property type="entry name" value="Glycine receptor beta"/>
    <property type="match status" value="1"/>
</dbReference>
<evidence type="ECO:0000259" key="32">
    <source>
        <dbReference type="Pfam" id="PF02932"/>
    </source>
</evidence>
<comment type="subcellular location">
    <subcellularLocation>
        <location evidence="1">Cell projection</location>
        <location evidence="1">Dendrite</location>
    </subcellularLocation>
    <subcellularLocation>
        <location evidence="2">Cytoplasm</location>
    </subcellularLocation>
    <subcellularLocation>
        <location evidence="23">Postsynaptic cell membrane</location>
        <topology evidence="23">Multi-pass membrane protein</topology>
    </subcellularLocation>
</comment>
<evidence type="ECO:0000256" key="5">
    <source>
        <dbReference type="ARBA" id="ARBA00022490"/>
    </source>
</evidence>
<keyword evidence="5" id="KW-0963">Cytoplasm</keyword>
<dbReference type="GO" id="GO:0030425">
    <property type="term" value="C:dendrite"/>
    <property type="evidence" value="ECO:0007669"/>
    <property type="project" value="UniProtKB-SubCell"/>
</dbReference>
<evidence type="ECO:0000256" key="1">
    <source>
        <dbReference type="ARBA" id="ARBA00004279"/>
    </source>
</evidence>
<dbReference type="InterPro" id="IPR006201">
    <property type="entry name" value="Neur_channel"/>
</dbReference>
<evidence type="ECO:0000256" key="17">
    <source>
        <dbReference type="ARBA" id="ARBA00023214"/>
    </source>
</evidence>
<dbReference type="Proteomes" id="UP000694701">
    <property type="component" value="Unplaced"/>
</dbReference>
<dbReference type="InterPro" id="IPR038050">
    <property type="entry name" value="Neuro_actylchol_rec"/>
</dbReference>
<keyword evidence="9 29" id="KW-1133">Transmembrane helix</keyword>